<dbReference type="GO" id="GO:0005942">
    <property type="term" value="C:phosphatidylinositol 3-kinase complex"/>
    <property type="evidence" value="ECO:0007669"/>
    <property type="project" value="TreeGrafter"/>
</dbReference>
<dbReference type="Proteomes" id="UP001177744">
    <property type="component" value="Unassembled WGS sequence"/>
</dbReference>
<evidence type="ECO:0000313" key="5">
    <source>
        <dbReference type="EMBL" id="KAK1338727.1"/>
    </source>
</evidence>
<keyword evidence="6" id="KW-1185">Reference proteome</keyword>
<dbReference type="InterPro" id="IPR036860">
    <property type="entry name" value="SH2_dom_sf"/>
</dbReference>
<dbReference type="PRINTS" id="PR00678">
    <property type="entry name" value="PI3KINASEP85"/>
</dbReference>
<evidence type="ECO:0000256" key="2">
    <source>
        <dbReference type="PROSITE-ProRule" id="PRU00191"/>
    </source>
</evidence>
<dbReference type="PROSITE" id="PS50001">
    <property type="entry name" value="SH2"/>
    <property type="match status" value="1"/>
</dbReference>
<dbReference type="PANTHER" id="PTHR10155">
    <property type="entry name" value="PHOSPHATIDYLINOSITOL 3-KINASE REGULATORY SUBUNIT"/>
    <property type="match status" value="1"/>
</dbReference>
<dbReference type="PANTHER" id="PTHR10155:SF1">
    <property type="entry name" value="PHOSPHATIDYLINOSITOL 3-KINASE REGULATORY SUBUNIT BETA"/>
    <property type="match status" value="1"/>
</dbReference>
<dbReference type="GO" id="GO:0046854">
    <property type="term" value="P:phosphatidylinositol phosphate biosynthetic process"/>
    <property type="evidence" value="ECO:0007669"/>
    <property type="project" value="TreeGrafter"/>
</dbReference>
<gene>
    <name evidence="5" type="ORF">QTO34_019384</name>
</gene>
<feature type="region of interest" description="Disordered" evidence="3">
    <location>
        <begin position="1"/>
        <end position="28"/>
    </location>
</feature>
<sequence length="452" mass="50582">MSPRGLSVHARQRAEPFPQPETAGGTASSTFQAAIGVVQNMVGISDAALAAGSSGGTAGPDGPRLERDHGGMVEQMATNGGSRGVGPPPVYQALREPGRGPMTQVEGDVQGSRSPDAAQGPEVSCRQLALTSPLPLLAICVALPHPPPPVASFCRRQSWGVIAWLAWTSLCKRRTRALSTTSSTSNTRTSQELQMKHTAIEAFSETIKIFEEQGQTQEKCSQEYLERFWHEGNENEMQKILLNSERLKPRITQIHESHMKLEQELWTQALDNREIDKRMNSLKPDLMQLRRSRDQHLVWLTQKGAWQKKMNEWLGIKNEPEGQYALMEDEDDLPHHEERTWYVGKINRMKAEEMLTGKRDGTFLIRESSQRGCYRGGGQRYQALCHLPHGHWLGFCRALQPVGSLKELLLHYQHTSLVQHNDALTVTLAYPIKLKLPFAWTWAVCCGDFAPP</sequence>
<dbReference type="Pfam" id="PF16454">
    <property type="entry name" value="PI3K_P85_iSH2"/>
    <property type="match status" value="1"/>
</dbReference>
<organism evidence="5 6">
    <name type="scientific">Cnephaeus nilssonii</name>
    <name type="common">Northern bat</name>
    <name type="synonym">Eptesicus nilssonii</name>
    <dbReference type="NCBI Taxonomy" id="3371016"/>
    <lineage>
        <taxon>Eukaryota</taxon>
        <taxon>Metazoa</taxon>
        <taxon>Chordata</taxon>
        <taxon>Craniata</taxon>
        <taxon>Vertebrata</taxon>
        <taxon>Euteleostomi</taxon>
        <taxon>Mammalia</taxon>
        <taxon>Eutheria</taxon>
        <taxon>Laurasiatheria</taxon>
        <taxon>Chiroptera</taxon>
        <taxon>Yangochiroptera</taxon>
        <taxon>Vespertilionidae</taxon>
        <taxon>Cnephaeus</taxon>
    </lineage>
</organism>
<proteinExistence type="predicted"/>
<dbReference type="AlphaFoldDB" id="A0AA40HXM0"/>
<keyword evidence="1 2" id="KW-0727">SH2 domain</keyword>
<comment type="caution">
    <text evidence="5">The sequence shown here is derived from an EMBL/GenBank/DDBJ whole genome shotgun (WGS) entry which is preliminary data.</text>
</comment>
<dbReference type="GO" id="GO:0008286">
    <property type="term" value="P:insulin receptor signaling pathway"/>
    <property type="evidence" value="ECO:0007669"/>
    <property type="project" value="TreeGrafter"/>
</dbReference>
<evidence type="ECO:0000313" key="6">
    <source>
        <dbReference type="Proteomes" id="UP001177744"/>
    </source>
</evidence>
<evidence type="ECO:0000259" key="4">
    <source>
        <dbReference type="PROSITE" id="PS50001"/>
    </source>
</evidence>
<name>A0AA40HXM0_CNENI</name>
<feature type="region of interest" description="Disordered" evidence="3">
    <location>
        <begin position="98"/>
        <end position="120"/>
    </location>
</feature>
<dbReference type="SMART" id="SM00252">
    <property type="entry name" value="SH2"/>
    <property type="match status" value="1"/>
</dbReference>
<dbReference type="SUPFAM" id="SSF55550">
    <property type="entry name" value="SH2 domain"/>
    <property type="match status" value="1"/>
</dbReference>
<dbReference type="PRINTS" id="PR00401">
    <property type="entry name" value="SH2DOMAIN"/>
</dbReference>
<reference evidence="5" key="1">
    <citation type="submission" date="2023-06" db="EMBL/GenBank/DDBJ databases">
        <title>Reference genome for the Northern bat (Eptesicus nilssonii), a most northern bat species.</title>
        <authorList>
            <person name="Laine V.N."/>
            <person name="Pulliainen A.T."/>
            <person name="Lilley T.M."/>
        </authorList>
    </citation>
    <scope>NUCLEOTIDE SEQUENCE</scope>
    <source>
        <strain evidence="5">BLF_Eptnil</strain>
        <tissue evidence="5">Kidney</tissue>
    </source>
</reference>
<evidence type="ECO:0000256" key="1">
    <source>
        <dbReference type="ARBA" id="ARBA00022999"/>
    </source>
</evidence>
<dbReference type="Gene3D" id="1.10.287.1490">
    <property type="match status" value="1"/>
</dbReference>
<dbReference type="InterPro" id="IPR000980">
    <property type="entry name" value="SH2"/>
</dbReference>
<evidence type="ECO:0000256" key="3">
    <source>
        <dbReference type="SAM" id="MobiDB-lite"/>
    </source>
</evidence>
<dbReference type="Pfam" id="PF00017">
    <property type="entry name" value="SH2"/>
    <property type="match status" value="1"/>
</dbReference>
<accession>A0AA40HXM0</accession>
<dbReference type="InterPro" id="IPR032498">
    <property type="entry name" value="PI3K_P85_iSH2"/>
</dbReference>
<dbReference type="Gene3D" id="3.30.505.10">
    <property type="entry name" value="SH2 domain"/>
    <property type="match status" value="1"/>
</dbReference>
<protein>
    <recommendedName>
        <fullName evidence="4">SH2 domain-containing protein</fullName>
    </recommendedName>
</protein>
<dbReference type="EMBL" id="JAULJE010000009">
    <property type="protein sequence ID" value="KAK1338727.1"/>
    <property type="molecule type" value="Genomic_DNA"/>
</dbReference>
<feature type="domain" description="SH2" evidence="4">
    <location>
        <begin position="341"/>
        <end position="432"/>
    </location>
</feature>
<dbReference type="GO" id="GO:0046935">
    <property type="term" value="F:1-phosphatidylinositol-3-kinase regulator activity"/>
    <property type="evidence" value="ECO:0007669"/>
    <property type="project" value="TreeGrafter"/>
</dbReference>